<name>A0ABN7R610_9BACT</name>
<dbReference type="Proteomes" id="UP000679725">
    <property type="component" value="Unassembled WGS sequence"/>
</dbReference>
<sequence>MSFPIKICKIDAYREGNSLKSKRMKRESAFYENNFVKYESE</sequence>
<evidence type="ECO:0000313" key="2">
    <source>
        <dbReference type="Proteomes" id="UP000679725"/>
    </source>
</evidence>
<comment type="caution">
    <text evidence="1">The sequence shown here is derived from an EMBL/GenBank/DDBJ whole genome shotgun (WGS) entry which is preliminary data.</text>
</comment>
<organism evidence="1 2">
    <name type="scientific">Dyadobacter linearis</name>
    <dbReference type="NCBI Taxonomy" id="2823330"/>
    <lineage>
        <taxon>Bacteria</taxon>
        <taxon>Pseudomonadati</taxon>
        <taxon>Bacteroidota</taxon>
        <taxon>Cytophagia</taxon>
        <taxon>Cytophagales</taxon>
        <taxon>Spirosomataceae</taxon>
        <taxon>Dyadobacter</taxon>
    </lineage>
</organism>
<protein>
    <submittedName>
        <fullName evidence="1">Uncharacterized protein</fullName>
    </submittedName>
</protein>
<evidence type="ECO:0000313" key="1">
    <source>
        <dbReference type="EMBL" id="CAG5068962.1"/>
    </source>
</evidence>
<keyword evidence="2" id="KW-1185">Reference proteome</keyword>
<gene>
    <name evidence="1" type="ORF">DYBT9623_01695</name>
</gene>
<dbReference type="EMBL" id="CAJRAU010000002">
    <property type="protein sequence ID" value="CAG5068962.1"/>
    <property type="molecule type" value="Genomic_DNA"/>
</dbReference>
<reference evidence="1 2" key="1">
    <citation type="submission" date="2021-04" db="EMBL/GenBank/DDBJ databases">
        <authorList>
            <person name="Rodrigo-Torres L."/>
            <person name="Arahal R. D."/>
            <person name="Lucena T."/>
        </authorList>
    </citation>
    <scope>NUCLEOTIDE SEQUENCE [LARGE SCALE GENOMIC DNA]</scope>
    <source>
        <strain evidence="1 2">CECT 9623</strain>
    </source>
</reference>
<proteinExistence type="predicted"/>
<accession>A0ABN7R610</accession>